<dbReference type="SUPFAM" id="SSF51395">
    <property type="entry name" value="FMN-linked oxidoreductases"/>
    <property type="match status" value="1"/>
</dbReference>
<dbReference type="Gene3D" id="3.20.20.70">
    <property type="entry name" value="Aldolase class I"/>
    <property type="match status" value="1"/>
</dbReference>
<evidence type="ECO:0000259" key="8">
    <source>
        <dbReference type="Pfam" id="PF01180"/>
    </source>
</evidence>
<evidence type="ECO:0000256" key="6">
    <source>
        <dbReference type="ARBA" id="ARBA00023002"/>
    </source>
</evidence>
<dbReference type="GO" id="GO:0044205">
    <property type="term" value="P:'de novo' UMP biosynthetic process"/>
    <property type="evidence" value="ECO:0007669"/>
    <property type="project" value="UniProtKB-UniPathway"/>
</dbReference>
<evidence type="ECO:0000313" key="9">
    <source>
        <dbReference type="EMBL" id="TFK30683.1"/>
    </source>
</evidence>
<keyword evidence="4" id="KW-0288">FMN</keyword>
<organism evidence="9 10">
    <name type="scientific">Coprinopsis marcescibilis</name>
    <name type="common">Agaric fungus</name>
    <name type="synonym">Psathyrella marcescibilis</name>
    <dbReference type="NCBI Taxonomy" id="230819"/>
    <lineage>
        <taxon>Eukaryota</taxon>
        <taxon>Fungi</taxon>
        <taxon>Dikarya</taxon>
        <taxon>Basidiomycota</taxon>
        <taxon>Agaricomycotina</taxon>
        <taxon>Agaricomycetes</taxon>
        <taxon>Agaricomycetidae</taxon>
        <taxon>Agaricales</taxon>
        <taxon>Agaricineae</taxon>
        <taxon>Psathyrellaceae</taxon>
        <taxon>Coprinopsis</taxon>
    </lineage>
</organism>
<evidence type="ECO:0000313" key="10">
    <source>
        <dbReference type="Proteomes" id="UP000307440"/>
    </source>
</evidence>
<dbReference type="InterPro" id="IPR005720">
    <property type="entry name" value="Dihydroorotate_DH_cat"/>
</dbReference>
<dbReference type="GO" id="GO:0006207">
    <property type="term" value="P:'de novo' pyrimidine nucleobase biosynthetic process"/>
    <property type="evidence" value="ECO:0007669"/>
    <property type="project" value="TreeGrafter"/>
</dbReference>
<feature type="domain" description="Dihydroorotate dehydrogenase catalytic" evidence="8">
    <location>
        <begin position="27"/>
        <end position="320"/>
    </location>
</feature>
<evidence type="ECO:0000256" key="3">
    <source>
        <dbReference type="ARBA" id="ARBA00022630"/>
    </source>
</evidence>
<comment type="cofactor">
    <cofactor evidence="1">
        <name>FMN</name>
        <dbReference type="ChEBI" id="CHEBI:58210"/>
    </cofactor>
</comment>
<dbReference type="OrthoDB" id="14784at2759"/>
<evidence type="ECO:0000256" key="7">
    <source>
        <dbReference type="ARBA" id="ARBA00031623"/>
    </source>
</evidence>
<comment type="pathway">
    <text evidence="2">Pyrimidine metabolism; UMP biosynthesis via de novo pathway.</text>
</comment>
<evidence type="ECO:0000256" key="1">
    <source>
        <dbReference type="ARBA" id="ARBA00001917"/>
    </source>
</evidence>
<keyword evidence="5" id="KW-0665">Pyrimidine biosynthesis</keyword>
<evidence type="ECO:0000256" key="2">
    <source>
        <dbReference type="ARBA" id="ARBA00004725"/>
    </source>
</evidence>
<name>A0A5C3LEW5_COPMA</name>
<accession>A0A5C3LEW5</accession>
<reference evidence="9 10" key="1">
    <citation type="journal article" date="2019" name="Nat. Ecol. Evol.">
        <title>Megaphylogeny resolves global patterns of mushroom evolution.</title>
        <authorList>
            <person name="Varga T."/>
            <person name="Krizsan K."/>
            <person name="Foldi C."/>
            <person name="Dima B."/>
            <person name="Sanchez-Garcia M."/>
            <person name="Sanchez-Ramirez S."/>
            <person name="Szollosi G.J."/>
            <person name="Szarkandi J.G."/>
            <person name="Papp V."/>
            <person name="Albert L."/>
            <person name="Andreopoulos W."/>
            <person name="Angelini C."/>
            <person name="Antonin V."/>
            <person name="Barry K.W."/>
            <person name="Bougher N.L."/>
            <person name="Buchanan P."/>
            <person name="Buyck B."/>
            <person name="Bense V."/>
            <person name="Catcheside P."/>
            <person name="Chovatia M."/>
            <person name="Cooper J."/>
            <person name="Damon W."/>
            <person name="Desjardin D."/>
            <person name="Finy P."/>
            <person name="Geml J."/>
            <person name="Haridas S."/>
            <person name="Hughes K."/>
            <person name="Justo A."/>
            <person name="Karasinski D."/>
            <person name="Kautmanova I."/>
            <person name="Kiss B."/>
            <person name="Kocsube S."/>
            <person name="Kotiranta H."/>
            <person name="LaButti K.M."/>
            <person name="Lechner B.E."/>
            <person name="Liimatainen K."/>
            <person name="Lipzen A."/>
            <person name="Lukacs Z."/>
            <person name="Mihaltcheva S."/>
            <person name="Morgado L.N."/>
            <person name="Niskanen T."/>
            <person name="Noordeloos M.E."/>
            <person name="Ohm R.A."/>
            <person name="Ortiz-Santana B."/>
            <person name="Ovrebo C."/>
            <person name="Racz N."/>
            <person name="Riley R."/>
            <person name="Savchenko A."/>
            <person name="Shiryaev A."/>
            <person name="Soop K."/>
            <person name="Spirin V."/>
            <person name="Szebenyi C."/>
            <person name="Tomsovsky M."/>
            <person name="Tulloss R.E."/>
            <person name="Uehling J."/>
            <person name="Grigoriev I.V."/>
            <person name="Vagvolgyi C."/>
            <person name="Papp T."/>
            <person name="Martin F.M."/>
            <person name="Miettinen O."/>
            <person name="Hibbett D.S."/>
            <person name="Nagy L.G."/>
        </authorList>
    </citation>
    <scope>NUCLEOTIDE SEQUENCE [LARGE SCALE GENOMIC DNA]</scope>
    <source>
        <strain evidence="9 10">CBS 121175</strain>
    </source>
</reference>
<keyword evidence="3" id="KW-0285">Flavoprotein</keyword>
<dbReference type="PIRSF" id="PIRSF000164">
    <property type="entry name" value="DHO_oxidase"/>
    <property type="match status" value="1"/>
</dbReference>
<protein>
    <recommendedName>
        <fullName evidence="7">Dihydroorotate oxidase</fullName>
    </recommendedName>
</protein>
<dbReference type="Gene3D" id="2.30.26.10">
    <property type="entry name" value="Dihydroorotate Dehydrogenase A, chain A, domain 2"/>
    <property type="match status" value="1"/>
</dbReference>
<dbReference type="UniPathway" id="UPA00070"/>
<dbReference type="GO" id="GO:0004152">
    <property type="term" value="F:dihydroorotate dehydrogenase activity"/>
    <property type="evidence" value="ECO:0007669"/>
    <property type="project" value="InterPro"/>
</dbReference>
<gene>
    <name evidence="9" type="ORF">FA15DRAFT_683935</name>
</gene>
<evidence type="ECO:0000256" key="4">
    <source>
        <dbReference type="ARBA" id="ARBA00022643"/>
    </source>
</evidence>
<dbReference type="PANTHER" id="PTHR48109:SF1">
    <property type="entry name" value="DIHYDROOROTATE DEHYDROGENASE (FUMARATE)"/>
    <property type="match status" value="1"/>
</dbReference>
<dbReference type="InterPro" id="IPR013785">
    <property type="entry name" value="Aldolase_TIM"/>
</dbReference>
<keyword evidence="10" id="KW-1185">Reference proteome</keyword>
<dbReference type="GO" id="GO:0005737">
    <property type="term" value="C:cytoplasm"/>
    <property type="evidence" value="ECO:0007669"/>
    <property type="project" value="InterPro"/>
</dbReference>
<evidence type="ECO:0000256" key="5">
    <source>
        <dbReference type="ARBA" id="ARBA00022975"/>
    </source>
</evidence>
<sequence length="324" mass="34616">MVSINTIHISPSLLNSSCAWSSDLGNLQELYASPYTGAITTRTATLNGFKEDQTHKVAFAANTVSTINSYGYSPHPLSDYLEWVETILLGDGPNPQKPIIISITAPTAEELQVMVAAIQDLRDKLKDKGTVSRIAIELNTSCPNILKASPSGYSFPSLVPLLRVLVDAFFKDKSFTIGLKLPPYTYKEQYVQVLETLKGHATSDYPLPISFLTCTNTLGSSLLYPGQILSPGDADAVYAVPTGLGGLAGELLHPLALGNVFSFANLLRGAKARFPELSSLKIIGVGGVTSKEAAKRMRDAGADAIGCATLYGREGVKAFEILST</sequence>
<dbReference type="AlphaFoldDB" id="A0A5C3LEW5"/>
<dbReference type="InterPro" id="IPR050074">
    <property type="entry name" value="DHO_dehydrogenase"/>
</dbReference>
<dbReference type="Proteomes" id="UP000307440">
    <property type="component" value="Unassembled WGS sequence"/>
</dbReference>
<keyword evidence="6" id="KW-0560">Oxidoreductase</keyword>
<dbReference type="InterPro" id="IPR012135">
    <property type="entry name" value="Dihydroorotate_DH_1_2"/>
</dbReference>
<proteinExistence type="predicted"/>
<dbReference type="InterPro" id="IPR023359">
    <property type="entry name" value="Dihydro_DH_chainA_dom2"/>
</dbReference>
<dbReference type="Pfam" id="PF01180">
    <property type="entry name" value="DHO_dh"/>
    <property type="match status" value="1"/>
</dbReference>
<dbReference type="STRING" id="230819.A0A5C3LEW5"/>
<dbReference type="EMBL" id="ML210146">
    <property type="protein sequence ID" value="TFK30683.1"/>
    <property type="molecule type" value="Genomic_DNA"/>
</dbReference>
<dbReference type="PANTHER" id="PTHR48109">
    <property type="entry name" value="DIHYDROOROTATE DEHYDROGENASE (QUINONE), MITOCHONDRIAL-RELATED"/>
    <property type="match status" value="1"/>
</dbReference>